<organism evidence="5 6">
    <name type="scientific">Microbacterium aquimaris</name>
    <dbReference type="NCBI Taxonomy" id="459816"/>
    <lineage>
        <taxon>Bacteria</taxon>
        <taxon>Bacillati</taxon>
        <taxon>Actinomycetota</taxon>
        <taxon>Actinomycetes</taxon>
        <taxon>Micrococcales</taxon>
        <taxon>Microbacteriaceae</taxon>
        <taxon>Microbacterium</taxon>
    </lineage>
</organism>
<sequence length="246" mass="24707">MRRPALAAVGLLALVLSGCAGSPSAEATLRVYAAASLQGAFDELVAEFAARHPEIVVEPVVYDGSSTLATQIVEGAPADVFASADERTMAVVVDGGYGGEPVVFATNTPVLIVPEGNPAGISEPADLVAPGVSFVRCADDVPCGSAARALLERAGVEVTPVSVEQNVTAVLTKVAAGEADAGVVYLTDAAAEERVEAIAPAGVAEVVNRYPIVALEAGDAAGESFVAFVLSDEGRSVLESAGFGAP</sequence>
<dbReference type="PANTHER" id="PTHR30632:SF0">
    <property type="entry name" value="SULFATE-BINDING PROTEIN"/>
    <property type="match status" value="1"/>
</dbReference>
<evidence type="ECO:0000256" key="3">
    <source>
        <dbReference type="ARBA" id="ARBA00022729"/>
    </source>
</evidence>
<dbReference type="InterPro" id="IPR005950">
    <property type="entry name" value="ModA"/>
</dbReference>
<feature type="signal peptide" evidence="4">
    <location>
        <begin position="1"/>
        <end position="20"/>
    </location>
</feature>
<keyword evidence="2" id="KW-0479">Metal-binding</keyword>
<evidence type="ECO:0000256" key="4">
    <source>
        <dbReference type="SAM" id="SignalP"/>
    </source>
</evidence>
<dbReference type="PANTHER" id="PTHR30632">
    <property type="entry name" value="MOLYBDATE-BINDING PERIPLASMIC PROTEIN"/>
    <property type="match status" value="1"/>
</dbReference>
<dbReference type="InterPro" id="IPR050682">
    <property type="entry name" value="ModA/WtpA"/>
</dbReference>
<dbReference type="Proteomes" id="UP001291912">
    <property type="component" value="Unassembled WGS sequence"/>
</dbReference>
<dbReference type="EMBL" id="JAWJYN010000003">
    <property type="protein sequence ID" value="MDZ8162788.1"/>
    <property type="molecule type" value="Genomic_DNA"/>
</dbReference>
<comment type="caution">
    <text evidence="5">The sequence shown here is derived from an EMBL/GenBank/DDBJ whole genome shotgun (WGS) entry which is preliminary data.</text>
</comment>
<dbReference type="Gene3D" id="3.40.190.10">
    <property type="entry name" value="Periplasmic binding protein-like II"/>
    <property type="match status" value="2"/>
</dbReference>
<protein>
    <submittedName>
        <fullName evidence="5">Molybdate ABC transporter substrate-binding protein</fullName>
    </submittedName>
</protein>
<keyword evidence="3 4" id="KW-0732">Signal</keyword>
<keyword evidence="6" id="KW-1185">Reference proteome</keyword>
<evidence type="ECO:0000313" key="5">
    <source>
        <dbReference type="EMBL" id="MDZ8162788.1"/>
    </source>
</evidence>
<gene>
    <name evidence="5" type="primary">modA</name>
    <name evidence="5" type="ORF">R2Q92_13190</name>
</gene>
<evidence type="ECO:0000313" key="6">
    <source>
        <dbReference type="Proteomes" id="UP001291912"/>
    </source>
</evidence>
<dbReference type="RefSeq" id="WP_194422848.1">
    <property type="nucleotide sequence ID" value="NZ_BAAAPT010000001.1"/>
</dbReference>
<evidence type="ECO:0000256" key="1">
    <source>
        <dbReference type="ARBA" id="ARBA00009175"/>
    </source>
</evidence>
<dbReference type="Pfam" id="PF13531">
    <property type="entry name" value="SBP_bac_11"/>
    <property type="match status" value="1"/>
</dbReference>
<dbReference type="PIRSF" id="PIRSF004846">
    <property type="entry name" value="ModA"/>
    <property type="match status" value="1"/>
</dbReference>
<name>A0ABU5N9M3_9MICO</name>
<comment type="similarity">
    <text evidence="1">Belongs to the bacterial solute-binding protein ModA family.</text>
</comment>
<accession>A0ABU5N9M3</accession>
<proteinExistence type="inferred from homology"/>
<evidence type="ECO:0000256" key="2">
    <source>
        <dbReference type="ARBA" id="ARBA00022723"/>
    </source>
</evidence>
<dbReference type="PROSITE" id="PS51257">
    <property type="entry name" value="PROKAR_LIPOPROTEIN"/>
    <property type="match status" value="1"/>
</dbReference>
<dbReference type="SUPFAM" id="SSF53850">
    <property type="entry name" value="Periplasmic binding protein-like II"/>
    <property type="match status" value="1"/>
</dbReference>
<feature type="chain" id="PRO_5046393909" evidence="4">
    <location>
        <begin position="21"/>
        <end position="246"/>
    </location>
</feature>
<reference evidence="5 6" key="1">
    <citation type="submission" date="2023-10" db="EMBL/GenBank/DDBJ databases">
        <title>Microbacterium xanthum sp. nov., isolated from seaweed.</title>
        <authorList>
            <person name="Lee S.D."/>
        </authorList>
    </citation>
    <scope>NUCLEOTIDE SEQUENCE [LARGE SCALE GENOMIC DNA]</scope>
    <source>
        <strain evidence="5 6">KCTC 19124</strain>
    </source>
</reference>
<dbReference type="NCBIfam" id="TIGR01256">
    <property type="entry name" value="modA"/>
    <property type="match status" value="1"/>
</dbReference>